<sequence length="350" mass="35744">MRKTFAGTIALAAAGLMVSGGLVAASPAPAHADHPNTVCSFWGGEADSFHVRVDWLAGRSFRVAITDFTLVSQASLTGDAFVPLPLDPSLRVGANTVEVGEGLAVSDVTISQAVALEHAGATPTDPIANYLRIGAAPWESVEVSGQAISWVQDIDARSDERGVQLTPSAGGPPAELRAASAGVLDFTLTLPDTASGEVTLLSGLTSTHTDATFDDEAGTWEPGAPHTLAVPGCSVTVEAADPDATTRETPEPTAEAPPAERENGERDRAEAGAEEAPARGESAAADPEADQDRATPTPTTTPPAQRSGSEREQDARIAEAGSPSGLLMILIAGGAAILGMTLLAGSRRCL</sequence>
<keyword evidence="2" id="KW-0472">Membrane</keyword>
<name>A0A852R439_9MICO</name>
<proteinExistence type="predicted"/>
<dbReference type="AlphaFoldDB" id="A0A852R439"/>
<evidence type="ECO:0000256" key="2">
    <source>
        <dbReference type="SAM" id="Phobius"/>
    </source>
</evidence>
<feature type="region of interest" description="Disordered" evidence="1">
    <location>
        <begin position="212"/>
        <end position="322"/>
    </location>
</feature>
<evidence type="ECO:0000313" key="5">
    <source>
        <dbReference type="Proteomes" id="UP000586095"/>
    </source>
</evidence>
<accession>A0A852R439</accession>
<feature type="compositionally biased region" description="Basic and acidic residues" evidence="1">
    <location>
        <begin position="258"/>
        <end position="271"/>
    </location>
</feature>
<gene>
    <name evidence="4" type="ORF">BJ960_000042</name>
</gene>
<keyword evidence="3" id="KW-0732">Signal</keyword>
<dbReference type="EMBL" id="JACCBD010000001">
    <property type="protein sequence ID" value="NYD25239.1"/>
    <property type="molecule type" value="Genomic_DNA"/>
</dbReference>
<feature type="compositionally biased region" description="Basic and acidic residues" evidence="1">
    <location>
        <begin position="308"/>
        <end position="317"/>
    </location>
</feature>
<comment type="caution">
    <text evidence="4">The sequence shown here is derived from an EMBL/GenBank/DDBJ whole genome shotgun (WGS) entry which is preliminary data.</text>
</comment>
<keyword evidence="5" id="KW-1185">Reference proteome</keyword>
<reference evidence="4 5" key="1">
    <citation type="submission" date="2020-07" db="EMBL/GenBank/DDBJ databases">
        <title>Sequencing the genomes of 1000 actinobacteria strains.</title>
        <authorList>
            <person name="Klenk H.-P."/>
        </authorList>
    </citation>
    <scope>NUCLEOTIDE SEQUENCE [LARGE SCALE GENOMIC DNA]</scope>
    <source>
        <strain evidence="4 5">DSM 17380</strain>
    </source>
</reference>
<feature type="transmembrane region" description="Helical" evidence="2">
    <location>
        <begin position="325"/>
        <end position="345"/>
    </location>
</feature>
<feature type="signal peptide" evidence="3">
    <location>
        <begin position="1"/>
        <end position="24"/>
    </location>
</feature>
<evidence type="ECO:0000313" key="4">
    <source>
        <dbReference type="EMBL" id="NYD25239.1"/>
    </source>
</evidence>
<evidence type="ECO:0000256" key="1">
    <source>
        <dbReference type="SAM" id="MobiDB-lite"/>
    </source>
</evidence>
<feature type="chain" id="PRO_5038490737" evidence="3">
    <location>
        <begin position="25"/>
        <end position="350"/>
    </location>
</feature>
<organism evidence="4 5">
    <name type="scientific">Leucobacter aridicollis</name>
    <dbReference type="NCBI Taxonomy" id="283878"/>
    <lineage>
        <taxon>Bacteria</taxon>
        <taxon>Bacillati</taxon>
        <taxon>Actinomycetota</taxon>
        <taxon>Actinomycetes</taxon>
        <taxon>Micrococcales</taxon>
        <taxon>Microbacteriaceae</taxon>
        <taxon>Leucobacter</taxon>
    </lineage>
</organism>
<keyword evidence="2" id="KW-0812">Transmembrane</keyword>
<protein>
    <submittedName>
        <fullName evidence="4">Uncharacterized protein</fullName>
    </submittedName>
</protein>
<dbReference type="RefSeq" id="WP_185985775.1">
    <property type="nucleotide sequence ID" value="NZ_BAAALZ010000004.1"/>
</dbReference>
<keyword evidence="2" id="KW-1133">Transmembrane helix</keyword>
<dbReference type="Proteomes" id="UP000586095">
    <property type="component" value="Unassembled WGS sequence"/>
</dbReference>
<evidence type="ECO:0000256" key="3">
    <source>
        <dbReference type="SAM" id="SignalP"/>
    </source>
</evidence>